<evidence type="ECO:0000256" key="11">
    <source>
        <dbReference type="SAM" id="Phobius"/>
    </source>
</evidence>
<dbReference type="OrthoDB" id="6069546at2759"/>
<dbReference type="CDD" id="cd00117">
    <property type="entry name" value="TFP"/>
    <property type="match status" value="1"/>
</dbReference>
<dbReference type="SMART" id="SM00082">
    <property type="entry name" value="LRRCT"/>
    <property type="match status" value="1"/>
</dbReference>
<protein>
    <submittedName>
        <fullName evidence="13">Toll-like receptor 13</fullName>
    </submittedName>
</protein>
<proteinExistence type="inferred from homology"/>
<name>A0A8B6HEM2_MYTGA</name>
<dbReference type="Gene3D" id="3.40.50.10140">
    <property type="entry name" value="Toll/interleukin-1 receptor homology (TIR) domain"/>
    <property type="match status" value="1"/>
</dbReference>
<evidence type="ECO:0000256" key="7">
    <source>
        <dbReference type="ARBA" id="ARBA00022989"/>
    </source>
</evidence>
<dbReference type="EMBL" id="UYJE01009955">
    <property type="protein sequence ID" value="VDI78338.1"/>
    <property type="molecule type" value="Genomic_DNA"/>
</dbReference>
<dbReference type="PROSITE" id="PS51450">
    <property type="entry name" value="LRR"/>
    <property type="match status" value="1"/>
</dbReference>
<sequence length="1035" mass="117694">MDFTLFVEKNSEVSRILFINIVFFSYAYSDRYCFNCQDNSNLASCTRVITCGTHEECYIEKIIADDGVPYFNQGCRDRQVCQTTPLGRRSDTVSCDQCCDSDFCNYRGCNEHGINADHYNHLCLSCGDSKFTADNLCHKVGLCAVGQKCSVVEKRDFNGKQVFQFGCKSESECASIQNPNICNKCCTGPFCNYKCSSGSSSIASLQTPSTTQGWNVVPVMPKTTPTYLQPAYSKNITSCFSCKDISSPADCTEFTHCGEHEQCYIKKSVTSDGNVIFSGDCSPKTSCYSSNSNQLNTVICHECCKTDFCNVNGCGHTDCTPNAQTAPTEVAILMEIVMEINIICALLSVILHITRQDKIHCPIKLCTCTKFTAICSGKNLTYIPRFPIGIKSFSFLQGNIGALSRERTKNLTFNVINELTLKNNAIVRLKPDTFSPFMKISSLTISFEPSLPATDVRNALHNMKTSSLRSLTLTNNNWSVLPHDMFTTISTKKIREINIKSNNLQVLHFSWFLNMSYFHNLKISYNKISTIFPERISSLNKLYLDGNEIVKFETFCINHSINSALPNLKWLSLNNNRIGNFTQFRCLPRLRTLEIDNNCIGTIHNNTFTELKGLTSLILKAAGKPLKKIEDKAFNLPSLQKLSLRDCQFHFDSLSASEQSRVLSGCKDLKVLDLGGNYLSSTILPRILSQVKQLTYLNLQYTRLGYLPDKLFPELPFINTLIMKMNRIYGWDRDVFAHVTSLQYLDLRNNLIKIVNESSFPTTLLANLKTINLATNQFACTCEQIWFVSWLRQTNITLLQFPQRYYCSSPDNYSGSLLKDYKPSFVSCNPIFLIVISISALICLLILTMLIFLKCNINIKNCLYLLKVKQFRRQGYLPILNSDDYEYHAFVVYCEENRIWVHNDFVKRLEIEDGFKFCIHHRDFEVGKPISVNIDQYLNKSWKVVVIISNAFAKSEWCQWEIDIIQERRRRQGRNALLLVMLENITSKNMTSPLRTLLDSTPHLRFKKGIGENVFWTAVVEDLRKAIGQPPVSEL</sequence>
<dbReference type="InterPro" id="IPR003591">
    <property type="entry name" value="Leu-rich_rpt_typical-subtyp"/>
</dbReference>
<organism evidence="13 14">
    <name type="scientific">Mytilus galloprovincialis</name>
    <name type="common">Mediterranean mussel</name>
    <dbReference type="NCBI Taxonomy" id="29158"/>
    <lineage>
        <taxon>Eukaryota</taxon>
        <taxon>Metazoa</taxon>
        <taxon>Spiralia</taxon>
        <taxon>Lophotrochozoa</taxon>
        <taxon>Mollusca</taxon>
        <taxon>Bivalvia</taxon>
        <taxon>Autobranchia</taxon>
        <taxon>Pteriomorphia</taxon>
        <taxon>Mytilida</taxon>
        <taxon>Mytiloidea</taxon>
        <taxon>Mytilidae</taxon>
        <taxon>Mytilinae</taxon>
        <taxon>Mytilus</taxon>
    </lineage>
</organism>
<keyword evidence="7 11" id="KW-1133">Transmembrane helix</keyword>
<dbReference type="SMART" id="SM00369">
    <property type="entry name" value="LRR_TYP"/>
    <property type="match status" value="6"/>
</dbReference>
<keyword evidence="10" id="KW-0325">Glycoprotein</keyword>
<gene>
    <name evidence="13" type="ORF">MGAL_10B008501</name>
</gene>
<dbReference type="PANTHER" id="PTHR24365">
    <property type="entry name" value="TOLL-LIKE RECEPTOR"/>
    <property type="match status" value="1"/>
</dbReference>
<dbReference type="InterPro" id="IPR032675">
    <property type="entry name" value="LRR_dom_sf"/>
</dbReference>
<dbReference type="Pfam" id="PF01582">
    <property type="entry name" value="TIR"/>
    <property type="match status" value="1"/>
</dbReference>
<dbReference type="InterPro" id="IPR000157">
    <property type="entry name" value="TIR_dom"/>
</dbReference>
<dbReference type="InterPro" id="IPR035897">
    <property type="entry name" value="Toll_tir_struct_dom_sf"/>
</dbReference>
<keyword evidence="6" id="KW-0677">Repeat</keyword>
<dbReference type="Proteomes" id="UP000596742">
    <property type="component" value="Unassembled WGS sequence"/>
</dbReference>
<dbReference type="GO" id="GO:0007165">
    <property type="term" value="P:signal transduction"/>
    <property type="evidence" value="ECO:0007669"/>
    <property type="project" value="InterPro"/>
</dbReference>
<evidence type="ECO:0000256" key="9">
    <source>
        <dbReference type="ARBA" id="ARBA00023170"/>
    </source>
</evidence>
<dbReference type="InterPro" id="IPR001611">
    <property type="entry name" value="Leu-rich_rpt"/>
</dbReference>
<evidence type="ECO:0000256" key="3">
    <source>
        <dbReference type="ARBA" id="ARBA00022614"/>
    </source>
</evidence>
<dbReference type="SUPFAM" id="SSF52200">
    <property type="entry name" value="Toll/Interleukin receptor TIR domain"/>
    <property type="match status" value="1"/>
</dbReference>
<accession>A0A8B6HEM2</accession>
<evidence type="ECO:0000256" key="1">
    <source>
        <dbReference type="ARBA" id="ARBA00004479"/>
    </source>
</evidence>
<keyword evidence="8 11" id="KW-0472">Membrane</keyword>
<keyword evidence="5" id="KW-0732">Signal</keyword>
<reference evidence="13" key="1">
    <citation type="submission" date="2018-11" db="EMBL/GenBank/DDBJ databases">
        <authorList>
            <person name="Alioto T."/>
            <person name="Alioto T."/>
        </authorList>
    </citation>
    <scope>NUCLEOTIDE SEQUENCE</scope>
</reference>
<evidence type="ECO:0000256" key="6">
    <source>
        <dbReference type="ARBA" id="ARBA00022737"/>
    </source>
</evidence>
<evidence type="ECO:0000256" key="2">
    <source>
        <dbReference type="ARBA" id="ARBA00009634"/>
    </source>
</evidence>
<keyword evidence="3" id="KW-0433">Leucine-rich repeat</keyword>
<dbReference type="SMART" id="SM00255">
    <property type="entry name" value="TIR"/>
    <property type="match status" value="1"/>
</dbReference>
<keyword evidence="9 13" id="KW-0675">Receptor</keyword>
<dbReference type="Pfam" id="PF13855">
    <property type="entry name" value="LRR_8"/>
    <property type="match status" value="3"/>
</dbReference>
<dbReference type="AlphaFoldDB" id="A0A8B6HEM2"/>
<feature type="domain" description="TIR" evidence="12">
    <location>
        <begin position="885"/>
        <end position="1027"/>
    </location>
</feature>
<keyword evidence="14" id="KW-1185">Reference proteome</keyword>
<comment type="caution">
    <text evidence="13">The sequence shown here is derived from an EMBL/GenBank/DDBJ whole genome shotgun (WGS) entry which is preliminary data.</text>
</comment>
<comment type="subcellular location">
    <subcellularLocation>
        <location evidence="1">Membrane</location>
        <topology evidence="1">Single-pass type I membrane protein</topology>
    </subcellularLocation>
</comment>
<evidence type="ECO:0000313" key="13">
    <source>
        <dbReference type="EMBL" id="VDI78338.1"/>
    </source>
</evidence>
<dbReference type="InterPro" id="IPR000483">
    <property type="entry name" value="Cys-rich_flank_reg_C"/>
</dbReference>
<comment type="similarity">
    <text evidence="2">Belongs to the Toll-like receptor family.</text>
</comment>
<evidence type="ECO:0000256" key="4">
    <source>
        <dbReference type="ARBA" id="ARBA00022692"/>
    </source>
</evidence>
<keyword evidence="4 11" id="KW-0812">Transmembrane</keyword>
<dbReference type="GO" id="GO:0038023">
    <property type="term" value="F:signaling receptor activity"/>
    <property type="evidence" value="ECO:0007669"/>
    <property type="project" value="TreeGrafter"/>
</dbReference>
<dbReference type="PANTHER" id="PTHR24365:SF530">
    <property type="entry name" value="MSTPROX-RELATED"/>
    <property type="match status" value="1"/>
</dbReference>
<evidence type="ECO:0000256" key="8">
    <source>
        <dbReference type="ARBA" id="ARBA00023136"/>
    </source>
</evidence>
<dbReference type="SUPFAM" id="SSF52058">
    <property type="entry name" value="L domain-like"/>
    <property type="match status" value="2"/>
</dbReference>
<dbReference type="PROSITE" id="PS50104">
    <property type="entry name" value="TIR"/>
    <property type="match status" value="1"/>
</dbReference>
<feature type="transmembrane region" description="Helical" evidence="11">
    <location>
        <begin position="831"/>
        <end position="853"/>
    </location>
</feature>
<evidence type="ECO:0000259" key="12">
    <source>
        <dbReference type="PROSITE" id="PS50104"/>
    </source>
</evidence>
<dbReference type="Gene3D" id="3.80.10.10">
    <property type="entry name" value="Ribonuclease Inhibitor"/>
    <property type="match status" value="3"/>
</dbReference>
<evidence type="ECO:0000256" key="10">
    <source>
        <dbReference type="ARBA" id="ARBA00023180"/>
    </source>
</evidence>
<dbReference type="GO" id="GO:0005886">
    <property type="term" value="C:plasma membrane"/>
    <property type="evidence" value="ECO:0007669"/>
    <property type="project" value="TreeGrafter"/>
</dbReference>
<evidence type="ECO:0000313" key="14">
    <source>
        <dbReference type="Proteomes" id="UP000596742"/>
    </source>
</evidence>
<evidence type="ECO:0000256" key="5">
    <source>
        <dbReference type="ARBA" id="ARBA00022729"/>
    </source>
</evidence>